<protein>
    <submittedName>
        <fullName evidence="2">GNAT family N-acetyltransferase</fullName>
    </submittedName>
</protein>
<evidence type="ECO:0000259" key="1">
    <source>
        <dbReference type="PROSITE" id="PS51186"/>
    </source>
</evidence>
<dbReference type="Gene3D" id="3.40.630.30">
    <property type="match status" value="1"/>
</dbReference>
<gene>
    <name evidence="2" type="ORF">H8K36_15640</name>
</gene>
<evidence type="ECO:0000313" key="3">
    <source>
        <dbReference type="Proteomes" id="UP000627446"/>
    </source>
</evidence>
<dbReference type="CDD" id="cd04301">
    <property type="entry name" value="NAT_SF"/>
    <property type="match status" value="1"/>
</dbReference>
<dbReference type="AlphaFoldDB" id="A0A923HQQ5"/>
<dbReference type="InterPro" id="IPR016181">
    <property type="entry name" value="Acyl_CoA_acyltransferase"/>
</dbReference>
<proteinExistence type="predicted"/>
<organism evidence="2 3">
    <name type="scientific">Undibacterium nitidum</name>
    <dbReference type="NCBI Taxonomy" id="2762298"/>
    <lineage>
        <taxon>Bacteria</taxon>
        <taxon>Pseudomonadati</taxon>
        <taxon>Pseudomonadota</taxon>
        <taxon>Betaproteobacteria</taxon>
        <taxon>Burkholderiales</taxon>
        <taxon>Oxalobacteraceae</taxon>
        <taxon>Undibacterium</taxon>
    </lineage>
</organism>
<dbReference type="EMBL" id="JACOFZ010000007">
    <property type="protein sequence ID" value="MBC3882823.1"/>
    <property type="molecule type" value="Genomic_DNA"/>
</dbReference>
<evidence type="ECO:0000313" key="2">
    <source>
        <dbReference type="EMBL" id="MBC3882823.1"/>
    </source>
</evidence>
<dbReference type="SUPFAM" id="SSF55729">
    <property type="entry name" value="Acyl-CoA N-acyltransferases (Nat)"/>
    <property type="match status" value="1"/>
</dbReference>
<dbReference type="Proteomes" id="UP000627446">
    <property type="component" value="Unassembled WGS sequence"/>
</dbReference>
<accession>A0A923HQQ5</accession>
<dbReference type="PROSITE" id="PS51186">
    <property type="entry name" value="GNAT"/>
    <property type="match status" value="1"/>
</dbReference>
<sequence>MKNAITVVRPMQESDLSEVLRIQAASYAGDIPESRASLTAKLLAAPTSCFVAHDERQLLGYVFALPWSSGAPPALNSPDCLIPSVIDCLYVHDLAVDPGARGGEVARSLFVSLLPLLDQFKLNRMFLTAVQNSSSFWQKQGFVPVQTSEGIDDKLRTYGADAVYMCRLTSD</sequence>
<keyword evidence="3" id="KW-1185">Reference proteome</keyword>
<dbReference type="InterPro" id="IPR000182">
    <property type="entry name" value="GNAT_dom"/>
</dbReference>
<reference evidence="2" key="1">
    <citation type="submission" date="2020-08" db="EMBL/GenBank/DDBJ databases">
        <title>Novel species isolated from subtropical streams in China.</title>
        <authorList>
            <person name="Lu H."/>
        </authorList>
    </citation>
    <scope>NUCLEOTIDE SEQUENCE</scope>
    <source>
        <strain evidence="2">LX22W</strain>
    </source>
</reference>
<comment type="caution">
    <text evidence="2">The sequence shown here is derived from an EMBL/GenBank/DDBJ whole genome shotgun (WGS) entry which is preliminary data.</text>
</comment>
<dbReference type="GO" id="GO:0016747">
    <property type="term" value="F:acyltransferase activity, transferring groups other than amino-acyl groups"/>
    <property type="evidence" value="ECO:0007669"/>
    <property type="project" value="InterPro"/>
</dbReference>
<dbReference type="RefSeq" id="WP_186917343.1">
    <property type="nucleotide sequence ID" value="NZ_JACOFZ010000007.1"/>
</dbReference>
<feature type="domain" description="N-acetyltransferase" evidence="1">
    <location>
        <begin position="6"/>
        <end position="170"/>
    </location>
</feature>
<name>A0A923HQQ5_9BURK</name>
<dbReference type="Pfam" id="PF13673">
    <property type="entry name" value="Acetyltransf_10"/>
    <property type="match status" value="1"/>
</dbReference>